<dbReference type="EMBL" id="CP002353">
    <property type="protein sequence ID" value="ADV61849.1"/>
    <property type="molecule type" value="Genomic_DNA"/>
</dbReference>
<dbReference type="eggNOG" id="ENOG502ZBFU">
    <property type="taxonomic scope" value="Bacteria"/>
</dbReference>
<protein>
    <submittedName>
        <fullName evidence="2">Uncharacterized protein</fullName>
    </submittedName>
</protein>
<dbReference type="InParanoid" id="E8R6E8"/>
<accession>E8R6E8</accession>
<evidence type="ECO:0000313" key="2">
    <source>
        <dbReference type="EMBL" id="ADV61849.1"/>
    </source>
</evidence>
<dbReference type="HOGENOM" id="CLU_911799_0_0_0"/>
<reference key="1">
    <citation type="submission" date="2010-11" db="EMBL/GenBank/DDBJ databases">
        <title>The complete sequence of chromosome of Isophaera pallida ATCC 43644.</title>
        <authorList>
            <consortium name="US DOE Joint Genome Institute (JGI-PGF)"/>
            <person name="Lucas S."/>
            <person name="Copeland A."/>
            <person name="Lapidus A."/>
            <person name="Bruce D."/>
            <person name="Goodwin L."/>
            <person name="Pitluck S."/>
            <person name="Kyrpides N."/>
            <person name="Mavromatis K."/>
            <person name="Pagani I."/>
            <person name="Ivanova N."/>
            <person name="Saunders E."/>
            <person name="Brettin T."/>
            <person name="Detter J.C."/>
            <person name="Han C."/>
            <person name="Tapia R."/>
            <person name="Land M."/>
            <person name="Hauser L."/>
            <person name="Markowitz V."/>
            <person name="Cheng J.-F."/>
            <person name="Hugenholtz P."/>
            <person name="Woyke T."/>
            <person name="Wu D."/>
            <person name="Eisen J.A."/>
        </authorList>
    </citation>
    <scope>NUCLEOTIDE SEQUENCE</scope>
    <source>
        <strain>ATCC 43644</strain>
    </source>
</reference>
<keyword evidence="3" id="KW-1185">Reference proteome</keyword>
<evidence type="ECO:0000313" key="3">
    <source>
        <dbReference type="Proteomes" id="UP000008631"/>
    </source>
</evidence>
<name>E8R6E8_ISOPI</name>
<sequence length="317" mass="35923">MTVHTRWTKGLRLALVVFGFLGVTSWWAEARSEEQLRLTWRRDAVSGREFLTVRGPRLPEEGLVIWHLEAFCRPGSTNRAWEETVIPHHTELIDQAPDGSQILLRSQLEDGVTVDQRIEVDPHEPDVVRFALTCRNPTDRVSLAHWGQSCVRVANFTGHPERPGAEDYLPQVFVGIEGELTFLPCQPWSRTARYTPGQVFRPAHVDPQDLNPRPVNRRLADPGLIGCVSADRQSLVAVAWQPYQELFQGVIVCIHADFRIGGLEPGGEKLVRGALYVMENDRERLLRRYRRDFPQTNQGDLLKGSPKVSSSMKGVPR</sequence>
<dbReference type="KEGG" id="ipa:Isop_1263"/>
<organism evidence="2 3">
    <name type="scientific">Isosphaera pallida (strain ATCC 43644 / DSM 9630 / IS1B)</name>
    <dbReference type="NCBI Taxonomy" id="575540"/>
    <lineage>
        <taxon>Bacteria</taxon>
        <taxon>Pseudomonadati</taxon>
        <taxon>Planctomycetota</taxon>
        <taxon>Planctomycetia</taxon>
        <taxon>Isosphaerales</taxon>
        <taxon>Isosphaeraceae</taxon>
        <taxon>Isosphaera</taxon>
    </lineage>
</organism>
<dbReference type="AlphaFoldDB" id="E8R6E8"/>
<feature type="region of interest" description="Disordered" evidence="1">
    <location>
        <begin position="296"/>
        <end position="317"/>
    </location>
</feature>
<dbReference type="OrthoDB" id="265387at2"/>
<reference evidence="2 3" key="2">
    <citation type="journal article" date="2011" name="Stand. Genomic Sci.">
        <title>Complete genome sequence of Isosphaera pallida type strain (IS1B).</title>
        <authorList>
            <consortium name="US DOE Joint Genome Institute (JGI-PGF)"/>
            <person name="Goker M."/>
            <person name="Cleland D."/>
            <person name="Saunders E."/>
            <person name="Lapidus A."/>
            <person name="Nolan M."/>
            <person name="Lucas S."/>
            <person name="Hammon N."/>
            <person name="Deshpande S."/>
            <person name="Cheng J.F."/>
            <person name="Tapia R."/>
            <person name="Han C."/>
            <person name="Goodwin L."/>
            <person name="Pitluck S."/>
            <person name="Liolios K."/>
            <person name="Pagani I."/>
            <person name="Ivanova N."/>
            <person name="Mavromatis K."/>
            <person name="Pati A."/>
            <person name="Chen A."/>
            <person name="Palaniappan K."/>
            <person name="Land M."/>
            <person name="Hauser L."/>
            <person name="Chang Y.J."/>
            <person name="Jeffries C.D."/>
            <person name="Detter J.C."/>
            <person name="Beck B."/>
            <person name="Woyke T."/>
            <person name="Bristow J."/>
            <person name="Eisen J.A."/>
            <person name="Markowitz V."/>
            <person name="Hugenholtz P."/>
            <person name="Kyrpides N.C."/>
            <person name="Klenk H.P."/>
        </authorList>
    </citation>
    <scope>NUCLEOTIDE SEQUENCE [LARGE SCALE GENOMIC DNA]</scope>
    <source>
        <strain evidence="3">ATCC 43644 / DSM 9630 / IS1B</strain>
    </source>
</reference>
<dbReference type="STRING" id="575540.Isop_1263"/>
<dbReference type="RefSeq" id="WP_013564138.1">
    <property type="nucleotide sequence ID" value="NC_014962.1"/>
</dbReference>
<gene>
    <name evidence="2" type="ordered locus">Isop_1263</name>
</gene>
<feature type="compositionally biased region" description="Polar residues" evidence="1">
    <location>
        <begin position="307"/>
        <end position="317"/>
    </location>
</feature>
<dbReference type="Proteomes" id="UP000008631">
    <property type="component" value="Chromosome"/>
</dbReference>
<evidence type="ECO:0000256" key="1">
    <source>
        <dbReference type="SAM" id="MobiDB-lite"/>
    </source>
</evidence>
<proteinExistence type="predicted"/>